<evidence type="ECO:0000313" key="9">
    <source>
        <dbReference type="EMBL" id="PFH61666.1"/>
    </source>
</evidence>
<dbReference type="FunFam" id="3.30.420.10:FF:000019">
    <property type="entry name" value="RNA exonuclease NEF-sp"/>
    <property type="match status" value="1"/>
</dbReference>
<dbReference type="OrthoDB" id="206335at2759"/>
<dbReference type="Proteomes" id="UP000037136">
    <property type="component" value="Unassembled WGS sequence"/>
</dbReference>
<evidence type="ECO:0000256" key="2">
    <source>
        <dbReference type="ARBA" id="ARBA00006357"/>
    </source>
</evidence>
<dbReference type="PANTHER" id="PTHR12801:SF115">
    <property type="entry name" value="FI18136P1-RELATED"/>
    <property type="match status" value="1"/>
</dbReference>
<dbReference type="InterPro" id="IPR013520">
    <property type="entry name" value="Ribonucl_H"/>
</dbReference>
<comment type="caution">
    <text evidence="9">The sequence shown here is derived from an EMBL/GenBank/DDBJ whole genome shotgun (WGS) entry which is preliminary data.</text>
</comment>
<comment type="subcellular location">
    <subcellularLocation>
        <location evidence="1">Nucleus</location>
    </subcellularLocation>
</comment>
<evidence type="ECO:0000256" key="6">
    <source>
        <dbReference type="ARBA" id="ARBA00023242"/>
    </source>
</evidence>
<feature type="domain" description="Exonuclease" evidence="8">
    <location>
        <begin position="282"/>
        <end position="443"/>
    </location>
</feature>
<dbReference type="SUPFAM" id="SSF53098">
    <property type="entry name" value="Ribonuclease H-like"/>
    <property type="match status" value="1"/>
</dbReference>
<reference evidence="9 10" key="2">
    <citation type="journal article" date="2017" name="Sci. Rep.">
        <title>Ant-infecting Ophiocordyceps genomes reveal a high diversity of potential behavioral manipulation genes and a possible major role for enterotoxins.</title>
        <authorList>
            <person name="de Bekker C."/>
            <person name="Ohm R.A."/>
            <person name="Evans H.C."/>
            <person name="Brachmann A."/>
            <person name="Hughes D.P."/>
        </authorList>
    </citation>
    <scope>NUCLEOTIDE SEQUENCE [LARGE SCALE GENOMIC DNA]</scope>
    <source>
        <strain evidence="9 10">SC16a</strain>
    </source>
</reference>
<keyword evidence="10" id="KW-1185">Reference proteome</keyword>
<protein>
    <recommendedName>
        <fullName evidence="8">Exonuclease domain-containing protein</fullName>
    </recommendedName>
</protein>
<dbReference type="InterPro" id="IPR047021">
    <property type="entry name" value="REXO1/3/4-like"/>
</dbReference>
<evidence type="ECO:0000256" key="7">
    <source>
        <dbReference type="SAM" id="MobiDB-lite"/>
    </source>
</evidence>
<dbReference type="Pfam" id="PF00929">
    <property type="entry name" value="RNase_T"/>
    <property type="match status" value="1"/>
</dbReference>
<accession>A0A2A9PLG7</accession>
<dbReference type="Gene3D" id="3.30.420.10">
    <property type="entry name" value="Ribonuclease H-like superfamily/Ribonuclease H"/>
    <property type="match status" value="1"/>
</dbReference>
<dbReference type="GO" id="GO:0005634">
    <property type="term" value="C:nucleus"/>
    <property type="evidence" value="ECO:0007669"/>
    <property type="project" value="UniProtKB-SubCell"/>
</dbReference>
<dbReference type="InterPro" id="IPR034922">
    <property type="entry name" value="REX1-like_exo"/>
</dbReference>
<keyword evidence="6" id="KW-0539">Nucleus</keyword>
<gene>
    <name evidence="9" type="ORF">XA68_16676</name>
</gene>
<keyword evidence="3" id="KW-0540">Nuclease</keyword>
<dbReference type="GO" id="GO:0004527">
    <property type="term" value="F:exonuclease activity"/>
    <property type="evidence" value="ECO:0007669"/>
    <property type="project" value="UniProtKB-KW"/>
</dbReference>
<feature type="region of interest" description="Disordered" evidence="7">
    <location>
        <begin position="1"/>
        <end position="54"/>
    </location>
</feature>
<dbReference type="CDD" id="cd06145">
    <property type="entry name" value="REX1_like"/>
    <property type="match status" value="1"/>
</dbReference>
<evidence type="ECO:0000256" key="1">
    <source>
        <dbReference type="ARBA" id="ARBA00004123"/>
    </source>
</evidence>
<dbReference type="InterPro" id="IPR036397">
    <property type="entry name" value="RNaseH_sf"/>
</dbReference>
<keyword evidence="4" id="KW-0378">Hydrolase</keyword>
<dbReference type="EMBL" id="LAZP02000060">
    <property type="protein sequence ID" value="PFH61666.1"/>
    <property type="molecule type" value="Genomic_DNA"/>
</dbReference>
<evidence type="ECO:0000256" key="3">
    <source>
        <dbReference type="ARBA" id="ARBA00022722"/>
    </source>
</evidence>
<dbReference type="AlphaFoldDB" id="A0A2A9PLG7"/>
<dbReference type="GO" id="GO:0003676">
    <property type="term" value="F:nucleic acid binding"/>
    <property type="evidence" value="ECO:0007669"/>
    <property type="project" value="InterPro"/>
</dbReference>
<organism evidence="9 10">
    <name type="scientific">Ophiocordyceps unilateralis</name>
    <name type="common">Zombie-ant fungus</name>
    <name type="synonym">Torrubia unilateralis</name>
    <dbReference type="NCBI Taxonomy" id="268505"/>
    <lineage>
        <taxon>Eukaryota</taxon>
        <taxon>Fungi</taxon>
        <taxon>Dikarya</taxon>
        <taxon>Ascomycota</taxon>
        <taxon>Pezizomycotina</taxon>
        <taxon>Sordariomycetes</taxon>
        <taxon>Hypocreomycetidae</taxon>
        <taxon>Hypocreales</taxon>
        <taxon>Ophiocordycipitaceae</taxon>
        <taxon>Ophiocordyceps</taxon>
    </lineage>
</organism>
<dbReference type="InterPro" id="IPR012337">
    <property type="entry name" value="RNaseH-like_sf"/>
</dbReference>
<evidence type="ECO:0000313" key="10">
    <source>
        <dbReference type="Proteomes" id="UP000037136"/>
    </source>
</evidence>
<reference evidence="9 10" key="1">
    <citation type="journal article" date="2015" name="BMC Genomics">
        <title>Gene expression during zombie ant biting behavior reflects the complexity underlying fungal parasitic behavioral manipulation.</title>
        <authorList>
            <person name="de Bekker C."/>
            <person name="Ohm R.A."/>
            <person name="Loreto R.G."/>
            <person name="Sebastian A."/>
            <person name="Albert I."/>
            <person name="Merrow M."/>
            <person name="Brachmann A."/>
            <person name="Hughes D.P."/>
        </authorList>
    </citation>
    <scope>NUCLEOTIDE SEQUENCE [LARGE SCALE GENOMIC DNA]</scope>
    <source>
        <strain evidence="9 10">SC16a</strain>
    </source>
</reference>
<evidence type="ECO:0000256" key="4">
    <source>
        <dbReference type="ARBA" id="ARBA00022801"/>
    </source>
</evidence>
<dbReference type="SMART" id="SM00479">
    <property type="entry name" value="EXOIII"/>
    <property type="match status" value="1"/>
</dbReference>
<proteinExistence type="inferred from homology"/>
<name>A0A2A9PLG7_OPHUN</name>
<feature type="region of interest" description="Disordered" evidence="7">
    <location>
        <begin position="466"/>
        <end position="505"/>
    </location>
</feature>
<dbReference type="STRING" id="268505.A0A2A9PLG7"/>
<dbReference type="PANTHER" id="PTHR12801">
    <property type="entry name" value="RNA EXONUCLEASE REXO1 / RECO3 FAMILY MEMBER-RELATED"/>
    <property type="match status" value="1"/>
</dbReference>
<sequence>MEQHAPEDATEVSPLLSDGSLKRTNPHDEADEAGEWQVVTRPKKKPKKVPQSGKNYPAFTFSQKARLSSMVNLNQLRDLILYILADGPAPQWITVAHRPQFRKMLVIMVPGLEEAMFQEDVDFSSFADAANKLPTALEDCYPRPLEKAKLAQALQPFADMFALLWPVRTPGDDKHVRMHSPITSMLTAPAPKEKTSKSFGGVHLGLEPQGWQNERTRVTEFLVVADELEENNFLLHPALLEGERRDAFVAPDGWVVTKVQSLEEGDVPEAEIESGSITAGRQVLALDCEMCMTGENEFALTRISIVDWAGDVIMDELVKPDKPIVDYVTRFSGITEEMLAPVTTTLDQIQQRLLKMLHPRTILVGHSLESDTKALRLAHPFIVDTSILYPHPRGPPLKSSLKYLAQKYLSREIQQGGADGHNSVEDARTCLDLVKQKCEKGPKWGMSENKGENLFRRLARAGTTYKSQGGDAARGGVETGKTSAAVDWGDPSKGQGGGATHQLGCRSDDDVTEAVIRAIKGDPDGKDIRAGGVDFVWARMRELEVLLGWCNDRTTSIDAASEDEQEDSSTPGTSPLERALFRLTARLARIHAALPPCTGIILLSGSGDPREMARLQQLHARFRKEYNALGAAAAWDELSVQWTDVDDQALRRALQIARCGIAFLGVK</sequence>
<evidence type="ECO:0000259" key="8">
    <source>
        <dbReference type="SMART" id="SM00479"/>
    </source>
</evidence>
<evidence type="ECO:0000256" key="5">
    <source>
        <dbReference type="ARBA" id="ARBA00022839"/>
    </source>
</evidence>
<comment type="similarity">
    <text evidence="2">Belongs to the REXO1/REXO3 family.</text>
</comment>
<keyword evidence="5" id="KW-0269">Exonuclease</keyword>